<dbReference type="SMART" id="SM00233">
    <property type="entry name" value="PH"/>
    <property type="match status" value="1"/>
</dbReference>
<dbReference type="PANTHER" id="PTHR10972">
    <property type="entry name" value="OXYSTEROL-BINDING PROTEIN-RELATED"/>
    <property type="match status" value="1"/>
</dbReference>
<protein>
    <recommendedName>
        <fullName evidence="7">Oxysterol-binding protein</fullName>
    </recommendedName>
</protein>
<keyword evidence="3" id="KW-0597">Phosphoprotein</keyword>
<dbReference type="Gene3D" id="2.40.160.120">
    <property type="match status" value="1"/>
</dbReference>
<keyword evidence="2 7" id="KW-0813">Transport</keyword>
<dbReference type="Gene3D" id="2.30.29.30">
    <property type="entry name" value="Pleckstrin-homology domain (PH domain)/Phosphotyrosine-binding domain (PTB)"/>
    <property type="match status" value="1"/>
</dbReference>
<dbReference type="InterPro" id="IPR011993">
    <property type="entry name" value="PH-like_dom_sf"/>
</dbReference>
<dbReference type="GO" id="GO:0005829">
    <property type="term" value="C:cytosol"/>
    <property type="evidence" value="ECO:0007669"/>
    <property type="project" value="TreeGrafter"/>
</dbReference>
<dbReference type="InterPro" id="IPR018494">
    <property type="entry name" value="Oxysterol-bd_CS"/>
</dbReference>
<dbReference type="GO" id="GO:0006869">
    <property type="term" value="P:lipid transport"/>
    <property type="evidence" value="ECO:0007669"/>
    <property type="project" value="UniProtKB-KW"/>
</dbReference>
<feature type="compositionally biased region" description="Polar residues" evidence="8">
    <location>
        <begin position="1"/>
        <end position="32"/>
    </location>
</feature>
<dbReference type="SUPFAM" id="SSF144000">
    <property type="entry name" value="Oxysterol-binding protein-like"/>
    <property type="match status" value="1"/>
</dbReference>
<evidence type="ECO:0000259" key="9">
    <source>
        <dbReference type="PROSITE" id="PS50003"/>
    </source>
</evidence>
<evidence type="ECO:0000256" key="5">
    <source>
        <dbReference type="ARBA" id="ARBA00023121"/>
    </source>
</evidence>
<evidence type="ECO:0000256" key="6">
    <source>
        <dbReference type="RuleBase" id="RU003844"/>
    </source>
</evidence>
<evidence type="ECO:0000256" key="7">
    <source>
        <dbReference type="RuleBase" id="RU003845"/>
    </source>
</evidence>
<evidence type="ECO:0000256" key="1">
    <source>
        <dbReference type="ARBA" id="ARBA00008842"/>
    </source>
</evidence>
<evidence type="ECO:0000256" key="8">
    <source>
        <dbReference type="SAM" id="MobiDB-lite"/>
    </source>
</evidence>
<dbReference type="PANTHER" id="PTHR10972:SF205">
    <property type="entry name" value="OXYSTEROL-BINDING PROTEIN 1"/>
    <property type="match status" value="1"/>
</dbReference>
<organism evidence="10 11">
    <name type="scientific">Drosophila rubida</name>
    <dbReference type="NCBI Taxonomy" id="30044"/>
    <lineage>
        <taxon>Eukaryota</taxon>
        <taxon>Metazoa</taxon>
        <taxon>Ecdysozoa</taxon>
        <taxon>Arthropoda</taxon>
        <taxon>Hexapoda</taxon>
        <taxon>Insecta</taxon>
        <taxon>Pterygota</taxon>
        <taxon>Neoptera</taxon>
        <taxon>Endopterygota</taxon>
        <taxon>Diptera</taxon>
        <taxon>Brachycera</taxon>
        <taxon>Muscomorpha</taxon>
        <taxon>Ephydroidea</taxon>
        <taxon>Drosophilidae</taxon>
        <taxon>Drosophila</taxon>
    </lineage>
</organism>
<evidence type="ECO:0000313" key="11">
    <source>
        <dbReference type="Proteomes" id="UP001200034"/>
    </source>
</evidence>
<dbReference type="AlphaFoldDB" id="A0AAD4KCB6"/>
<reference evidence="10" key="1">
    <citation type="journal article" date="2021" name="Mol. Ecol. Resour.">
        <title>Phylogenomic analyses of the genus Drosophila reveals genomic signals of climate adaptation.</title>
        <authorList>
            <person name="Li F."/>
            <person name="Rane R.V."/>
            <person name="Luria V."/>
            <person name="Xiong Z."/>
            <person name="Chen J."/>
            <person name="Li Z."/>
            <person name="Catullo R.A."/>
            <person name="Griffin P.C."/>
            <person name="Schiffer M."/>
            <person name="Pearce S."/>
            <person name="Lee S.F."/>
            <person name="McElroy K."/>
            <person name="Stocker A."/>
            <person name="Shirriffs J."/>
            <person name="Cockerell F."/>
            <person name="Coppin C."/>
            <person name="Sgro C.M."/>
            <person name="Karger A."/>
            <person name="Cain J.W."/>
            <person name="Weber J.A."/>
            <person name="Santpere G."/>
            <person name="Kirschner M.W."/>
            <person name="Hoffmann A.A."/>
            <person name="Oakeshott J.G."/>
            <person name="Zhang G."/>
        </authorList>
    </citation>
    <scope>NUCLEOTIDE SEQUENCE</scope>
    <source>
        <strain evidence="10">BGI-SZ-2011g</strain>
    </source>
</reference>
<gene>
    <name evidence="10" type="ORF">KR093_003008</name>
</gene>
<feature type="domain" description="PH" evidence="9">
    <location>
        <begin position="47"/>
        <end position="141"/>
    </location>
</feature>
<dbReference type="Pfam" id="PF01237">
    <property type="entry name" value="Oxysterol_BP"/>
    <property type="match status" value="1"/>
</dbReference>
<name>A0AAD4KCB6_9MUSC</name>
<comment type="caution">
    <text evidence="10">The sequence shown here is derived from an EMBL/GenBank/DDBJ whole genome shotgun (WGS) entry which is preliminary data.</text>
</comment>
<proteinExistence type="inferred from homology"/>
<dbReference type="InterPro" id="IPR037239">
    <property type="entry name" value="OSBP_sf"/>
</dbReference>
<dbReference type="GO" id="GO:0032934">
    <property type="term" value="F:sterol binding"/>
    <property type="evidence" value="ECO:0007669"/>
    <property type="project" value="TreeGrafter"/>
</dbReference>
<dbReference type="Proteomes" id="UP001200034">
    <property type="component" value="Unassembled WGS sequence"/>
</dbReference>
<evidence type="ECO:0000256" key="2">
    <source>
        <dbReference type="ARBA" id="ARBA00022448"/>
    </source>
</evidence>
<evidence type="ECO:0000313" key="10">
    <source>
        <dbReference type="EMBL" id="KAH8388299.1"/>
    </source>
</evidence>
<keyword evidence="4 7" id="KW-0445">Lipid transport</keyword>
<evidence type="ECO:0000256" key="3">
    <source>
        <dbReference type="ARBA" id="ARBA00022553"/>
    </source>
</evidence>
<dbReference type="FunFam" id="2.40.160.120:FF:000031">
    <property type="entry name" value="Oxysterol-binding protein 2"/>
    <property type="match status" value="1"/>
</dbReference>
<dbReference type="InterPro" id="IPR001849">
    <property type="entry name" value="PH_domain"/>
</dbReference>
<comment type="similarity">
    <text evidence="1 6">Belongs to the OSBP family.</text>
</comment>
<dbReference type="SUPFAM" id="SSF50729">
    <property type="entry name" value="PH domain-like"/>
    <property type="match status" value="1"/>
</dbReference>
<dbReference type="InterPro" id="IPR000648">
    <property type="entry name" value="Oxysterol-bd"/>
</dbReference>
<dbReference type="PROSITE" id="PS01013">
    <property type="entry name" value="OSBP"/>
    <property type="match status" value="1"/>
</dbReference>
<dbReference type="GO" id="GO:0097038">
    <property type="term" value="C:perinuclear endoplasmic reticulum"/>
    <property type="evidence" value="ECO:0007669"/>
    <property type="project" value="TreeGrafter"/>
</dbReference>
<keyword evidence="11" id="KW-1185">Reference proteome</keyword>
<dbReference type="Pfam" id="PF00169">
    <property type="entry name" value="PH"/>
    <property type="match status" value="1"/>
</dbReference>
<dbReference type="PROSITE" id="PS50003">
    <property type="entry name" value="PH_DOMAIN"/>
    <property type="match status" value="1"/>
</dbReference>
<keyword evidence="5" id="KW-0446">Lipid-binding</keyword>
<dbReference type="EMBL" id="JAJJHW010000014">
    <property type="protein sequence ID" value="KAH8388299.1"/>
    <property type="molecule type" value="Genomic_DNA"/>
</dbReference>
<evidence type="ECO:0000256" key="4">
    <source>
        <dbReference type="ARBA" id="ARBA00023055"/>
    </source>
</evidence>
<sequence>MSSSEAAAQQRGHSSQTGVNVESTTNNKTKSLAQKVRKRDNNQAHQAADLQGYLQKWTNLVKGFQRRWFVLDQGVLSYYLDQSEAQQQSRGAIKLSGALIEHVDACTFSVTSSSPELNFRIKAASEVERQTWIVALELAKTAATVDAAPQQVKSSEGGRCRRTRVPDKPNYPLSLWSIVKNCIGKDLTKIPMPVNFNEPLSMLQRLTEDYEYADILDVASTCEDACEQLAYLAAFTASAYATTSNRINKPFNPLLGETFECDRTDDLGWRCLAEQVSHHPPIAALHCESDNWQCWQEFSMTSKFRGKYMQIIPLGTAYVSFNKTGTRYSWRKVTTTINNIIVGKLWVDQQGEMEIVDANAPHGNKCILNYVPYSYFGREIQRSVKGVVINGQKQAKWLVRGTWDEQIEIAPVLRTLGTPENPSYSTGEYKVAWRRRPAPVDSEKFYNLTTLACQLNEPEEGVAPTDSRHRPDQRLMEQGLWDESNQEKLRLEEKQRGVRRMREERVKQGFTVPDYEPLWFKREGADGMHVYNNKYWEAKATQSWSDCPDIY</sequence>
<feature type="region of interest" description="Disordered" evidence="8">
    <location>
        <begin position="1"/>
        <end position="41"/>
    </location>
</feature>
<dbReference type="GO" id="GO:0005886">
    <property type="term" value="C:plasma membrane"/>
    <property type="evidence" value="ECO:0007669"/>
    <property type="project" value="TreeGrafter"/>
</dbReference>
<accession>A0AAD4KCB6</accession>